<gene>
    <name evidence="1" type="ORF">Eint_060010</name>
</gene>
<name>E0S7D1_ENCIT</name>
<sequence>MSSAPHENTVEIRKILSNLESQTDIMDSLSKFRDIMLINKDDNLIRLVLQKVHGILHSSYNIEYIEILLDTIHVEETFDEVFRIILSFRDRSDIFRVLSRLRNNNELIIFKYFKELKNSPFPSDFFKEMDKRYIEILDEIE</sequence>
<protein>
    <submittedName>
        <fullName evidence="1">Uncharacterized protein</fullName>
    </submittedName>
</protein>
<dbReference type="OrthoDB" id="2192540at2759"/>
<keyword evidence="2" id="KW-1185">Reference proteome</keyword>
<organism evidence="1 2">
    <name type="scientific">Encephalitozoon intestinalis (strain ATCC 50506)</name>
    <name type="common">Microsporidian parasite</name>
    <name type="synonym">Septata intestinalis</name>
    <dbReference type="NCBI Taxonomy" id="876142"/>
    <lineage>
        <taxon>Eukaryota</taxon>
        <taxon>Fungi</taxon>
        <taxon>Fungi incertae sedis</taxon>
        <taxon>Microsporidia</taxon>
        <taxon>Unikaryonidae</taxon>
        <taxon>Encephalitozoon</taxon>
    </lineage>
</organism>
<dbReference type="EMBL" id="CP001947">
    <property type="protein sequence ID" value="ADM11610.1"/>
    <property type="molecule type" value="Genomic_DNA"/>
</dbReference>
<dbReference type="GeneID" id="9697943"/>
<evidence type="ECO:0000313" key="1">
    <source>
        <dbReference type="EMBL" id="ADM11610.1"/>
    </source>
</evidence>
<dbReference type="VEuPathDB" id="MicrosporidiaDB:Eint_060010"/>
<reference evidence="1 2" key="1">
    <citation type="journal article" date="2010" name="Nat. Commun.">
        <title>The complete sequence of the smallest known nuclear genome from the microsporidian Encephalitozoon intestinalis.</title>
        <authorList>
            <person name="Corradi N."/>
            <person name="Pombert J.-F."/>
            <person name="Farinelli L."/>
            <person name="Didier E.S."/>
            <person name="Keeling P.J."/>
        </authorList>
    </citation>
    <scope>NUCLEOTIDE SEQUENCE [LARGE SCALE GENOMIC DNA]</scope>
    <source>
        <strain evidence="1 2">ATCC 50506</strain>
    </source>
</reference>
<proteinExistence type="predicted"/>
<dbReference type="AlphaFoldDB" id="E0S7D1"/>
<dbReference type="RefSeq" id="XP_003072970.1">
    <property type="nucleotide sequence ID" value="XM_003072924.1"/>
</dbReference>
<accession>E0S7D1</accession>
<evidence type="ECO:0000313" key="2">
    <source>
        <dbReference type="Proteomes" id="UP000002313"/>
    </source>
</evidence>
<dbReference type="Proteomes" id="UP000002313">
    <property type="component" value="Chromosome VI"/>
</dbReference>
<reference evidence="1 2" key="2">
    <citation type="journal article" date="2012" name="Proc. Natl. Acad. Sci. U.S.A.">
        <title>Gain and loss of multiple functionally related, horizontally transferred genes in the reduced genomes of two microsporidian parasites.</title>
        <authorList>
            <person name="Pombert J.-F."/>
            <person name="Selman M."/>
            <person name="Burki F."/>
            <person name="Bardell F.T."/>
            <person name="Farinelli L."/>
            <person name="Solter L.F."/>
            <person name="Whitman D.W."/>
            <person name="Weiss L.M."/>
            <person name="Corradi N."/>
            <person name="Keeling P.J."/>
        </authorList>
    </citation>
    <scope>NUCLEOTIDE SEQUENCE [LARGE SCALE GENOMIC DNA]</scope>
    <source>
        <strain evidence="1 2">ATCC 50506</strain>
    </source>
</reference>
<dbReference type="KEGG" id="ein:Eint_060010"/>
<dbReference type="HOGENOM" id="CLU_1825259_0_0_1"/>